<keyword evidence="5 10" id="KW-1278">Translocase</keyword>
<dbReference type="CDD" id="cd10549">
    <property type="entry name" value="MtMvhB_like"/>
    <property type="match status" value="1"/>
</dbReference>
<feature type="binding site" evidence="10">
    <location>
        <position position="146"/>
    </location>
    <ligand>
        <name>[4Fe-4S] cluster</name>
        <dbReference type="ChEBI" id="CHEBI:49883"/>
        <label>2</label>
    </ligand>
</feature>
<evidence type="ECO:0000256" key="1">
    <source>
        <dbReference type="ARBA" id="ARBA00022448"/>
    </source>
</evidence>
<dbReference type="STRING" id="862517.HMPREF9225_0071"/>
<dbReference type="GO" id="GO:0051539">
    <property type="term" value="F:4 iron, 4 sulfur cluster binding"/>
    <property type="evidence" value="ECO:0007669"/>
    <property type="project" value="UniProtKB-UniRule"/>
</dbReference>
<keyword evidence="4 10" id="KW-0677">Repeat</keyword>
<feature type="binding site" evidence="10">
    <location>
        <position position="58"/>
    </location>
    <ligand>
        <name>[4Fe-4S] cluster</name>
        <dbReference type="ChEBI" id="CHEBI:49883"/>
        <label>1</label>
    </ligand>
</feature>
<feature type="domain" description="4Fe-4S" evidence="14">
    <location>
        <begin position="41"/>
        <end position="100"/>
    </location>
</feature>
<evidence type="ECO:0000256" key="7">
    <source>
        <dbReference type="ARBA" id="ARBA00023004"/>
    </source>
</evidence>
<dbReference type="PANTHER" id="PTHR43560:SF1">
    <property type="entry name" value="ION-TRANSLOCATING OXIDOREDUCTASE COMPLEX SUBUNIT B"/>
    <property type="match status" value="1"/>
</dbReference>
<feature type="binding site" evidence="10">
    <location>
        <position position="186"/>
    </location>
    <ligand>
        <name>[4Fe-4S] cluster</name>
        <dbReference type="ChEBI" id="CHEBI:49883"/>
        <label>3</label>
    </ligand>
</feature>
<comment type="function">
    <text evidence="10">Part of a membrane-bound complex that couples electron transfer with translocation of ions across the membrane.</text>
</comment>
<feature type="binding site" evidence="10">
    <location>
        <position position="160"/>
    </location>
    <ligand>
        <name>[4Fe-4S] cluster</name>
        <dbReference type="ChEBI" id="CHEBI:49883"/>
        <label>3</label>
    </ligand>
</feature>
<dbReference type="eggNOG" id="COG2768">
    <property type="taxonomic scope" value="Bacteria"/>
</dbReference>
<protein>
    <recommendedName>
        <fullName evidence="10">Ion-translocating oxidoreductase complex subunit B</fullName>
        <ecNumber evidence="10">7.-.-.-</ecNumber>
    </recommendedName>
    <alternativeName>
        <fullName evidence="10">Rnf electron transport complex subunit B</fullName>
    </alternativeName>
</protein>
<name>E0NIT2_9FIRM</name>
<dbReference type="EMBL" id="AEEH01000010">
    <property type="protein sequence ID" value="EFM26300.1"/>
    <property type="molecule type" value="Genomic_DNA"/>
</dbReference>
<feature type="domain" description="4Fe-4S ferredoxin-type" evidence="13">
    <location>
        <begin position="214"/>
        <end position="244"/>
    </location>
</feature>
<keyword evidence="6 10" id="KW-0249">Electron transport</keyword>
<feature type="binding site" evidence="10">
    <location>
        <position position="83"/>
    </location>
    <ligand>
        <name>[4Fe-4S] cluster</name>
        <dbReference type="ChEBI" id="CHEBI:49883"/>
        <label>1</label>
    </ligand>
</feature>
<comment type="caution">
    <text evidence="15">The sequence shown here is derived from an EMBL/GenBank/DDBJ whole genome shotgun (WGS) entry which is preliminary data.</text>
</comment>
<feature type="coiled-coil region" evidence="11">
    <location>
        <begin position="278"/>
        <end position="312"/>
    </location>
</feature>
<keyword evidence="12" id="KW-1133">Transmembrane helix</keyword>
<dbReference type="EC" id="7.-.-.-" evidence="10"/>
<feature type="binding site" evidence="10">
    <location>
        <position position="66"/>
    </location>
    <ligand>
        <name>[4Fe-4S] cluster</name>
        <dbReference type="ChEBI" id="CHEBI:49883"/>
        <label>1</label>
    </ligand>
</feature>
<keyword evidence="8 10" id="KW-0411">Iron-sulfur</keyword>
<comment type="cofactor">
    <cofactor evidence="10">
        <name>[4Fe-4S] cluster</name>
        <dbReference type="ChEBI" id="CHEBI:49883"/>
    </cofactor>
    <text evidence="10">Binds 3 [4Fe-4S] clusters.</text>
</comment>
<keyword evidence="9 10" id="KW-0472">Membrane</keyword>
<keyword evidence="11" id="KW-0175">Coiled coil</keyword>
<dbReference type="PANTHER" id="PTHR43560">
    <property type="entry name" value="ION-TRANSLOCATING OXIDOREDUCTASE COMPLEX SUBUNIT B"/>
    <property type="match status" value="1"/>
</dbReference>
<evidence type="ECO:0000256" key="5">
    <source>
        <dbReference type="ARBA" id="ARBA00022967"/>
    </source>
</evidence>
<dbReference type="HAMAP" id="MF_00463">
    <property type="entry name" value="RsxB_RnfB"/>
    <property type="match status" value="1"/>
</dbReference>
<evidence type="ECO:0000313" key="16">
    <source>
        <dbReference type="Proteomes" id="UP000003280"/>
    </source>
</evidence>
<feature type="binding site" evidence="10">
    <location>
        <position position="183"/>
    </location>
    <ligand>
        <name>[4Fe-4S] cluster</name>
        <dbReference type="ChEBI" id="CHEBI:49883"/>
        <label>3</label>
    </ligand>
</feature>
<dbReference type="InterPro" id="IPR007202">
    <property type="entry name" value="4Fe-4S_dom"/>
</dbReference>
<dbReference type="InterPro" id="IPR010207">
    <property type="entry name" value="Elect_transpt_cplx_RnfB/RsxB"/>
</dbReference>
<evidence type="ECO:0000259" key="14">
    <source>
        <dbReference type="PROSITE" id="PS51656"/>
    </source>
</evidence>
<keyword evidence="7 10" id="KW-0408">Iron</keyword>
<evidence type="ECO:0000256" key="6">
    <source>
        <dbReference type="ARBA" id="ARBA00022982"/>
    </source>
</evidence>
<evidence type="ECO:0000256" key="8">
    <source>
        <dbReference type="ARBA" id="ARBA00023014"/>
    </source>
</evidence>
<keyword evidence="2 10" id="KW-0004">4Fe-4S</keyword>
<keyword evidence="1 10" id="KW-0813">Transport</keyword>
<dbReference type="AlphaFoldDB" id="E0NIT2"/>
<dbReference type="SUPFAM" id="SSF54862">
    <property type="entry name" value="4Fe-4S ferredoxins"/>
    <property type="match status" value="2"/>
</dbReference>
<reference evidence="15 16" key="1">
    <citation type="submission" date="2010-07" db="EMBL/GenBank/DDBJ databases">
        <authorList>
            <person name="Muzny D."/>
            <person name="Qin X."/>
            <person name="Deng J."/>
            <person name="Jiang H."/>
            <person name="Liu Y."/>
            <person name="Qu J."/>
            <person name="Song X.-Z."/>
            <person name="Zhang L."/>
            <person name="Thornton R."/>
            <person name="Coyle M."/>
            <person name="Francisco L."/>
            <person name="Jackson L."/>
            <person name="Javaid M."/>
            <person name="Korchina V."/>
            <person name="Kovar C."/>
            <person name="Mata R."/>
            <person name="Mathew T."/>
            <person name="Ngo R."/>
            <person name="Nguyen L."/>
            <person name="Nguyen N."/>
            <person name="Okwuonu G."/>
            <person name="Ongeri F."/>
            <person name="Pham C."/>
            <person name="Simmons D."/>
            <person name="Wilczek-Boney K."/>
            <person name="Hale W."/>
            <person name="Jakkamsetti A."/>
            <person name="Pham P."/>
            <person name="Ruth R."/>
            <person name="San Lucas F."/>
            <person name="Warren J."/>
            <person name="Zhang J."/>
            <person name="Zhao Z."/>
            <person name="Zhou C."/>
            <person name="Zhu D."/>
            <person name="Lee S."/>
            <person name="Bess C."/>
            <person name="Blankenburg K."/>
            <person name="Forbes L."/>
            <person name="Fu Q."/>
            <person name="Gubbala S."/>
            <person name="Hirani K."/>
            <person name="Jayaseelan J.C."/>
            <person name="Lara F."/>
            <person name="Munidasa M."/>
            <person name="Palculict T."/>
            <person name="Patil S."/>
            <person name="Pu L.-L."/>
            <person name="Saada N."/>
            <person name="Tang L."/>
            <person name="Weissenberger G."/>
            <person name="Zhu Y."/>
            <person name="Hemphill L."/>
            <person name="Shang Y."/>
            <person name="Youmans B."/>
            <person name="Ayvaz T."/>
            <person name="Ross M."/>
            <person name="Santibanez J."/>
            <person name="Aqrawi P."/>
            <person name="Gross S."/>
            <person name="Joshi V."/>
            <person name="Fowler G."/>
            <person name="Nazareth L."/>
            <person name="Reid J."/>
            <person name="Worley K."/>
            <person name="Petrosino J."/>
            <person name="Highlander S."/>
            <person name="Gibbs R."/>
        </authorList>
    </citation>
    <scope>NUCLEOTIDE SEQUENCE [LARGE SCALE GENOMIC DNA]</scope>
    <source>
        <strain evidence="15 16">ATCC BAA-1640</strain>
    </source>
</reference>
<keyword evidence="10" id="KW-1003">Cell membrane</keyword>
<sequence length="315" mass="33481">MADWYKEEKMSTIITPIIILGIIGALFGIILSIASKVFAVEVDPKVIAVRNSLPGANCGACGFPGCDGLADAIARGEAPVTGCVIGGAQVAAKVAEVMGVNAGNVERQVAVVKCQGTCEAAKDKYEYKGLVDCRLIADFQKGSKACSYGCLGGGTCTTVCDYDAIHITDGKIAEVDKEKCVACMKCIKICPKNIIGLMPYKQKTEVKCFSKDAGKEVRTYCSNGCIGCGICEKKCPKDAIHVTDNLAAIDYTKCINCGICVANCPTGAIFCEYPERIAKIKENQRLQAEKKRQEALAAKAKMEAEKEAAKEEATV</sequence>
<dbReference type="GO" id="GO:0022900">
    <property type="term" value="P:electron transport chain"/>
    <property type="evidence" value="ECO:0007669"/>
    <property type="project" value="UniProtKB-UniRule"/>
</dbReference>
<dbReference type="PRINTS" id="PR01868">
    <property type="entry name" value="ABCEFAMILY"/>
</dbReference>
<feature type="binding site" evidence="10">
    <location>
        <position position="190"/>
    </location>
    <ligand>
        <name>[4Fe-4S] cluster</name>
        <dbReference type="ChEBI" id="CHEBI:49883"/>
        <label>2</label>
    </ligand>
</feature>
<keyword evidence="16" id="KW-1185">Reference proteome</keyword>
<dbReference type="PROSITE" id="PS51656">
    <property type="entry name" value="4FE4S"/>
    <property type="match status" value="1"/>
</dbReference>
<dbReference type="InterPro" id="IPR017900">
    <property type="entry name" value="4Fe4S_Fe_S_CS"/>
</dbReference>
<dbReference type="HOGENOM" id="CLU_053470_0_0_9"/>
<dbReference type="Pfam" id="PF13187">
    <property type="entry name" value="Fer4_9"/>
    <property type="match status" value="1"/>
</dbReference>
<dbReference type="PROSITE" id="PS00198">
    <property type="entry name" value="4FE4S_FER_1"/>
    <property type="match status" value="1"/>
</dbReference>
<dbReference type="GO" id="GO:0005886">
    <property type="term" value="C:plasma membrane"/>
    <property type="evidence" value="ECO:0007669"/>
    <property type="project" value="UniProtKB-SubCell"/>
</dbReference>
<evidence type="ECO:0000256" key="4">
    <source>
        <dbReference type="ARBA" id="ARBA00022737"/>
    </source>
</evidence>
<dbReference type="Gene3D" id="1.10.15.40">
    <property type="entry name" value="Electron transport complex subunit B, putative Fe-S cluster"/>
    <property type="match status" value="1"/>
</dbReference>
<comment type="similarity">
    <text evidence="10">Belongs to the 4Fe4S bacterial-type ferredoxin family. RnfB subfamily.</text>
</comment>
<dbReference type="PROSITE" id="PS51379">
    <property type="entry name" value="4FE4S_FER_2"/>
    <property type="match status" value="3"/>
</dbReference>
<accession>E0NIT2</accession>
<dbReference type="Pfam" id="PF12837">
    <property type="entry name" value="Fer4_6"/>
    <property type="match status" value="1"/>
</dbReference>
<keyword evidence="3 10" id="KW-0479">Metal-binding</keyword>
<feature type="binding site" evidence="10">
    <location>
        <position position="150"/>
    </location>
    <ligand>
        <name>[4Fe-4S] cluster</name>
        <dbReference type="ChEBI" id="CHEBI:49883"/>
        <label>2</label>
    </ligand>
</feature>
<dbReference type="NCBIfam" id="TIGR01944">
    <property type="entry name" value="rnfB"/>
    <property type="match status" value="1"/>
</dbReference>
<comment type="caution">
    <text evidence="10">Lacks conserved residue(s) required for the propagation of feature annotation.</text>
</comment>
<gene>
    <name evidence="10 15" type="primary">rnfB</name>
    <name evidence="15" type="ORF">HMPREF9225_0071</name>
</gene>
<dbReference type="GO" id="GO:0046872">
    <property type="term" value="F:metal ion binding"/>
    <property type="evidence" value="ECO:0007669"/>
    <property type="project" value="UniProtKB-KW"/>
</dbReference>
<feature type="domain" description="4Fe-4S ferredoxin-type" evidence="13">
    <location>
        <begin position="171"/>
        <end position="200"/>
    </location>
</feature>
<feature type="region of interest" description="Hydrophobic" evidence="10">
    <location>
        <begin position="1"/>
        <end position="35"/>
    </location>
</feature>
<evidence type="ECO:0000256" key="11">
    <source>
        <dbReference type="SAM" id="Coils"/>
    </source>
</evidence>
<evidence type="ECO:0000256" key="3">
    <source>
        <dbReference type="ARBA" id="ARBA00022723"/>
    </source>
</evidence>
<evidence type="ECO:0000313" key="15">
    <source>
        <dbReference type="EMBL" id="EFM26300.1"/>
    </source>
</evidence>
<dbReference type="eggNOG" id="COG2878">
    <property type="taxonomic scope" value="Bacteria"/>
</dbReference>
<dbReference type="Proteomes" id="UP000003280">
    <property type="component" value="Unassembled WGS sequence"/>
</dbReference>
<evidence type="ECO:0000256" key="9">
    <source>
        <dbReference type="ARBA" id="ARBA00023136"/>
    </source>
</evidence>
<feature type="binding site" evidence="10">
    <location>
        <position position="156"/>
    </location>
    <ligand>
        <name>[4Fe-4S] cluster</name>
        <dbReference type="ChEBI" id="CHEBI:49883"/>
        <label>2</label>
    </ligand>
</feature>
<evidence type="ECO:0000256" key="2">
    <source>
        <dbReference type="ARBA" id="ARBA00022485"/>
    </source>
</evidence>
<feature type="transmembrane region" description="Helical" evidence="12">
    <location>
        <begin position="12"/>
        <end position="34"/>
    </location>
</feature>
<dbReference type="Gene3D" id="3.30.70.20">
    <property type="match status" value="2"/>
</dbReference>
<dbReference type="GO" id="GO:0009055">
    <property type="term" value="F:electron transfer activity"/>
    <property type="evidence" value="ECO:0007669"/>
    <property type="project" value="InterPro"/>
</dbReference>
<proteinExistence type="inferred from homology"/>
<comment type="subunit">
    <text evidence="10">The complex is composed of six subunits: RnfA, RnfB, RnfC, RnfD, RnfE and RnfG.</text>
</comment>
<dbReference type="InterPro" id="IPR050395">
    <property type="entry name" value="4Fe4S_Ferredoxin_RnfB"/>
</dbReference>
<keyword evidence="12" id="KW-0812">Transmembrane</keyword>
<feature type="domain" description="4Fe-4S ferredoxin-type" evidence="13">
    <location>
        <begin position="245"/>
        <end position="274"/>
    </location>
</feature>
<dbReference type="InterPro" id="IPR013283">
    <property type="entry name" value="RLI1"/>
</dbReference>
<feature type="binding site" evidence="10">
    <location>
        <position position="61"/>
    </location>
    <ligand>
        <name>[4Fe-4S] cluster</name>
        <dbReference type="ChEBI" id="CHEBI:49883"/>
        <label>1</label>
    </ligand>
</feature>
<organism evidence="15 16">
    <name type="scientific">Peptoniphilus duerdenii ATCC BAA-1640</name>
    <dbReference type="NCBI Taxonomy" id="862517"/>
    <lineage>
        <taxon>Bacteria</taxon>
        <taxon>Bacillati</taxon>
        <taxon>Bacillota</taxon>
        <taxon>Tissierellia</taxon>
        <taxon>Tissierellales</taxon>
        <taxon>Peptoniphilaceae</taxon>
        <taxon>Peptoniphilus</taxon>
    </lineage>
</organism>
<feature type="binding site" evidence="10">
    <location>
        <position position="180"/>
    </location>
    <ligand>
        <name>[4Fe-4S] cluster</name>
        <dbReference type="ChEBI" id="CHEBI:49883"/>
        <label>3</label>
    </ligand>
</feature>
<evidence type="ECO:0000256" key="12">
    <source>
        <dbReference type="SAM" id="Phobius"/>
    </source>
</evidence>
<dbReference type="Pfam" id="PF04060">
    <property type="entry name" value="FeS"/>
    <property type="match status" value="1"/>
</dbReference>
<comment type="subcellular location">
    <subcellularLocation>
        <location evidence="10">Cell membrane</location>
    </subcellularLocation>
</comment>
<dbReference type="InterPro" id="IPR017896">
    <property type="entry name" value="4Fe4S_Fe-S-bd"/>
</dbReference>
<evidence type="ECO:0000256" key="10">
    <source>
        <dbReference type="HAMAP-Rule" id="MF_00463"/>
    </source>
</evidence>
<evidence type="ECO:0000259" key="13">
    <source>
        <dbReference type="PROSITE" id="PS51379"/>
    </source>
</evidence>